<dbReference type="InterPro" id="IPR006201">
    <property type="entry name" value="Neur_channel"/>
</dbReference>
<dbReference type="OrthoDB" id="8173437at2759"/>
<keyword evidence="3" id="KW-0813">Transport</keyword>
<dbReference type="CDD" id="cd18987">
    <property type="entry name" value="LGIC_ECD_anion"/>
    <property type="match status" value="1"/>
</dbReference>
<dbReference type="Proteomes" id="UP000887013">
    <property type="component" value="Unassembled WGS sequence"/>
</dbReference>
<dbReference type="InterPro" id="IPR006029">
    <property type="entry name" value="Neurotrans-gated_channel_TM"/>
</dbReference>
<dbReference type="Gene3D" id="2.70.170.10">
    <property type="entry name" value="Neurotransmitter-gated ion-channel ligand-binding domain"/>
    <property type="match status" value="1"/>
</dbReference>
<dbReference type="EMBL" id="BMAW01053160">
    <property type="protein sequence ID" value="GFS89627.1"/>
    <property type="molecule type" value="Genomic_DNA"/>
</dbReference>
<comment type="subcellular location">
    <subcellularLocation>
        <location evidence="2">Cell membrane</location>
    </subcellularLocation>
    <subcellularLocation>
        <location evidence="1">Membrane</location>
        <topology evidence="1">Multi-pass membrane protein</topology>
    </subcellularLocation>
</comment>
<feature type="transmembrane region" description="Helical" evidence="12">
    <location>
        <begin position="519"/>
        <end position="539"/>
    </location>
</feature>
<evidence type="ECO:0000256" key="12">
    <source>
        <dbReference type="SAM" id="Phobius"/>
    </source>
</evidence>
<dbReference type="Gene3D" id="1.20.58.390">
    <property type="entry name" value="Neurotransmitter-gated ion-channel transmembrane domain"/>
    <property type="match status" value="1"/>
</dbReference>
<organism evidence="15 16">
    <name type="scientific">Nephila pilipes</name>
    <name type="common">Giant wood spider</name>
    <name type="synonym">Nephila maculata</name>
    <dbReference type="NCBI Taxonomy" id="299642"/>
    <lineage>
        <taxon>Eukaryota</taxon>
        <taxon>Metazoa</taxon>
        <taxon>Ecdysozoa</taxon>
        <taxon>Arthropoda</taxon>
        <taxon>Chelicerata</taxon>
        <taxon>Arachnida</taxon>
        <taxon>Araneae</taxon>
        <taxon>Araneomorphae</taxon>
        <taxon>Entelegynae</taxon>
        <taxon>Araneoidea</taxon>
        <taxon>Nephilidae</taxon>
        <taxon>Nephila</taxon>
    </lineage>
</organism>
<dbReference type="InterPro" id="IPR036734">
    <property type="entry name" value="Neur_chan_lig-bd_sf"/>
</dbReference>
<evidence type="ECO:0000256" key="11">
    <source>
        <dbReference type="SAM" id="MobiDB-lite"/>
    </source>
</evidence>
<sequence>MLGIKRTSLQRIMKELELSPYKIQVTQPLNEDHTQRRSEFAQLMLEKLQTGEIDVKKIWFSDEAYFTLDGHPNKQNYRYWGRERLEITVVRNLHPKKFLVWCAISSHGAFGPIFIDGTLSTANYRKFLDEEFIPFLHGHDLVQGHWFMQDGARPHRTADVFEKYEVEFLLHQNWEDPRLRYEDGGKYKYLNAISHHQSLWTPDIYFIKHGEFKAPLAQVHMALKIFNNGSVRYITRRSMILNCQGNLQIFPFDNPKCPFAIESVSHEANELELRWEREPGGVSGATSLRYHNAYLVQNKTGTCDSHHTWRGNYSCLRVLLVFTRDKIFYFSTVFGPGVVLVTSSFISFWLDINAVPARVMIGVTTMLNFCTTTNSFRSTLPVVSNLTAMNLWDGVCMFFIYASMLEFIIVNYLYRKYPHHPRGTGGGAASSSSGEGIRPPSSNLGRWCGNFEIQQSSVMKDNNSNDPSITGDQVSSARAEEDTRAALSLFGWLKRPQPILPQNYNRQRLSKNIDNVSKILFPLSFGLFVAAYFLTYAVIKPTHSENWELLSNGYTN</sequence>
<feature type="transmembrane region" description="Helical" evidence="12">
    <location>
        <begin position="391"/>
        <end position="414"/>
    </location>
</feature>
<feature type="domain" description="Neurotransmitter-gated ion-channel ligand-binding" evidence="13">
    <location>
        <begin position="162"/>
        <end position="315"/>
    </location>
</feature>
<feature type="region of interest" description="Disordered" evidence="11">
    <location>
        <begin position="424"/>
        <end position="443"/>
    </location>
</feature>
<accession>A0A8X6N1N6</accession>
<name>A0A8X6N1N6_NEPPI</name>
<feature type="transmembrane region" description="Helical" evidence="12">
    <location>
        <begin position="327"/>
        <end position="350"/>
    </location>
</feature>
<dbReference type="GO" id="GO:0099095">
    <property type="term" value="F:ligand-gated monoatomic anion channel activity"/>
    <property type="evidence" value="ECO:0007669"/>
    <property type="project" value="UniProtKB-ARBA"/>
</dbReference>
<dbReference type="CDD" id="cd19049">
    <property type="entry name" value="LGIC_TM_anion"/>
    <property type="match status" value="1"/>
</dbReference>
<evidence type="ECO:0000256" key="6">
    <source>
        <dbReference type="ARBA" id="ARBA00022729"/>
    </source>
</evidence>
<gene>
    <name evidence="15" type="primary">GluClalpha</name>
    <name evidence="15" type="ORF">NPIL_315681</name>
</gene>
<dbReference type="SUPFAM" id="SSF90112">
    <property type="entry name" value="Neurotransmitter-gated ion-channel transmembrane pore"/>
    <property type="match status" value="1"/>
</dbReference>
<evidence type="ECO:0000256" key="8">
    <source>
        <dbReference type="ARBA" id="ARBA00023065"/>
    </source>
</evidence>
<dbReference type="Pfam" id="PF02932">
    <property type="entry name" value="Neur_chan_memb"/>
    <property type="match status" value="1"/>
</dbReference>
<keyword evidence="7 12" id="KW-1133">Transmembrane helix</keyword>
<evidence type="ECO:0000259" key="14">
    <source>
        <dbReference type="Pfam" id="PF02932"/>
    </source>
</evidence>
<dbReference type="PANTHER" id="PTHR18945">
    <property type="entry name" value="NEUROTRANSMITTER GATED ION CHANNEL"/>
    <property type="match status" value="1"/>
</dbReference>
<evidence type="ECO:0000256" key="7">
    <source>
        <dbReference type="ARBA" id="ARBA00022989"/>
    </source>
</evidence>
<dbReference type="InterPro" id="IPR036719">
    <property type="entry name" value="Neuro-gated_channel_TM_sf"/>
</dbReference>
<keyword evidence="4" id="KW-1003">Cell membrane</keyword>
<evidence type="ECO:0000313" key="16">
    <source>
        <dbReference type="Proteomes" id="UP000887013"/>
    </source>
</evidence>
<keyword evidence="5 12" id="KW-0812">Transmembrane</keyword>
<dbReference type="Pfam" id="PF02931">
    <property type="entry name" value="Neur_chan_LBD"/>
    <property type="match status" value="1"/>
</dbReference>
<keyword evidence="10" id="KW-0407">Ion channel</keyword>
<dbReference type="InterPro" id="IPR006028">
    <property type="entry name" value="GABAA/Glycine_rcpt"/>
</dbReference>
<evidence type="ECO:0000256" key="1">
    <source>
        <dbReference type="ARBA" id="ARBA00004141"/>
    </source>
</evidence>
<keyword evidence="8" id="KW-0406">Ion transport</keyword>
<protein>
    <submittedName>
        <fullName evidence="15">Glutamate-gated chloride channel</fullName>
    </submittedName>
</protein>
<dbReference type="InterPro" id="IPR006202">
    <property type="entry name" value="Neur_chan_lig-bd"/>
</dbReference>
<evidence type="ECO:0000256" key="5">
    <source>
        <dbReference type="ARBA" id="ARBA00022692"/>
    </source>
</evidence>
<evidence type="ECO:0000256" key="3">
    <source>
        <dbReference type="ARBA" id="ARBA00022448"/>
    </source>
</evidence>
<evidence type="ECO:0000256" key="2">
    <source>
        <dbReference type="ARBA" id="ARBA00004236"/>
    </source>
</evidence>
<dbReference type="PRINTS" id="PR00253">
    <property type="entry name" value="GABAARECEPTR"/>
</dbReference>
<keyword evidence="6" id="KW-0732">Signal</keyword>
<comment type="caution">
    <text evidence="15">The sequence shown here is derived from an EMBL/GenBank/DDBJ whole genome shotgun (WGS) entry which is preliminary data.</text>
</comment>
<evidence type="ECO:0000313" key="15">
    <source>
        <dbReference type="EMBL" id="GFS89627.1"/>
    </source>
</evidence>
<reference evidence="15" key="1">
    <citation type="submission" date="2020-08" db="EMBL/GenBank/DDBJ databases">
        <title>Multicomponent nature underlies the extraordinary mechanical properties of spider dragline silk.</title>
        <authorList>
            <person name="Kono N."/>
            <person name="Nakamura H."/>
            <person name="Mori M."/>
            <person name="Yoshida Y."/>
            <person name="Ohtoshi R."/>
            <person name="Malay A.D."/>
            <person name="Moran D.A.P."/>
            <person name="Tomita M."/>
            <person name="Numata K."/>
            <person name="Arakawa K."/>
        </authorList>
    </citation>
    <scope>NUCLEOTIDE SEQUENCE</scope>
</reference>
<proteinExistence type="predicted"/>
<evidence type="ECO:0000256" key="10">
    <source>
        <dbReference type="ARBA" id="ARBA00023303"/>
    </source>
</evidence>
<dbReference type="AlphaFoldDB" id="A0A8X6N1N6"/>
<dbReference type="GO" id="GO:0005230">
    <property type="term" value="F:extracellular ligand-gated monoatomic ion channel activity"/>
    <property type="evidence" value="ECO:0007669"/>
    <property type="project" value="InterPro"/>
</dbReference>
<evidence type="ECO:0000256" key="4">
    <source>
        <dbReference type="ARBA" id="ARBA00022475"/>
    </source>
</evidence>
<dbReference type="GO" id="GO:0004888">
    <property type="term" value="F:transmembrane signaling receptor activity"/>
    <property type="evidence" value="ECO:0007669"/>
    <property type="project" value="InterPro"/>
</dbReference>
<evidence type="ECO:0000256" key="9">
    <source>
        <dbReference type="ARBA" id="ARBA00023136"/>
    </source>
</evidence>
<evidence type="ECO:0000259" key="13">
    <source>
        <dbReference type="Pfam" id="PF02931"/>
    </source>
</evidence>
<dbReference type="GO" id="GO:0005886">
    <property type="term" value="C:plasma membrane"/>
    <property type="evidence" value="ECO:0007669"/>
    <property type="project" value="UniProtKB-SubCell"/>
</dbReference>
<keyword evidence="9 12" id="KW-0472">Membrane</keyword>
<keyword evidence="16" id="KW-1185">Reference proteome</keyword>
<dbReference type="GO" id="GO:0005254">
    <property type="term" value="F:chloride channel activity"/>
    <property type="evidence" value="ECO:0007669"/>
    <property type="project" value="UniProtKB-ARBA"/>
</dbReference>
<feature type="domain" description="Neurotransmitter-gated ion-channel transmembrane" evidence="14">
    <location>
        <begin position="336"/>
        <end position="420"/>
    </location>
</feature>
<dbReference type="SUPFAM" id="SSF63712">
    <property type="entry name" value="Nicotinic receptor ligand binding domain-like"/>
    <property type="match status" value="1"/>
</dbReference>
<dbReference type="InterPro" id="IPR038050">
    <property type="entry name" value="Neuro_actylchol_rec"/>
</dbReference>